<protein>
    <recommendedName>
        <fullName evidence="6">Serine aminopeptidase S33 domain-containing protein</fullName>
    </recommendedName>
</protein>
<dbReference type="InterPro" id="IPR022742">
    <property type="entry name" value="Hydrolase_4"/>
</dbReference>
<reference evidence="5" key="1">
    <citation type="submission" date="2016-10" db="EMBL/GenBank/DDBJ databases">
        <authorList>
            <person name="Varghese N."/>
            <person name="Submissions S."/>
        </authorList>
    </citation>
    <scope>NUCLEOTIDE SEQUENCE [LARGE SCALE GENOMIC DNA]</scope>
    <source>
        <strain evidence="5">DSM 18733</strain>
    </source>
</reference>
<organism evidence="4 5">
    <name type="scientific">Olivibacter domesticus</name>
    <name type="common">Pseudosphingobacterium domesticum</name>
    <dbReference type="NCBI Taxonomy" id="407022"/>
    <lineage>
        <taxon>Bacteria</taxon>
        <taxon>Pseudomonadati</taxon>
        <taxon>Bacteroidota</taxon>
        <taxon>Sphingobacteriia</taxon>
        <taxon>Sphingobacteriales</taxon>
        <taxon>Sphingobacteriaceae</taxon>
        <taxon>Olivibacter</taxon>
    </lineage>
</organism>
<dbReference type="Pfam" id="PF13026">
    <property type="entry name" value="DUF3887"/>
    <property type="match status" value="1"/>
</dbReference>
<dbReference type="STRING" id="407022.SAMN05661044_04759"/>
<keyword evidence="1" id="KW-0732">Signal</keyword>
<dbReference type="GO" id="GO:0052689">
    <property type="term" value="F:carboxylic ester hydrolase activity"/>
    <property type="evidence" value="ECO:0007669"/>
    <property type="project" value="TreeGrafter"/>
</dbReference>
<feature type="chain" id="PRO_5011691730" description="Serine aminopeptidase S33 domain-containing protein" evidence="1">
    <location>
        <begin position="23"/>
        <end position="427"/>
    </location>
</feature>
<gene>
    <name evidence="4" type="ORF">SAMN05661044_04759</name>
</gene>
<keyword evidence="5" id="KW-1185">Reference proteome</keyword>
<proteinExistence type="predicted"/>
<dbReference type="SUPFAM" id="SSF53474">
    <property type="entry name" value="alpha/beta-Hydrolases"/>
    <property type="match status" value="1"/>
</dbReference>
<feature type="domain" description="Serine aminopeptidase S33" evidence="2">
    <location>
        <begin position="186"/>
        <end position="273"/>
    </location>
</feature>
<evidence type="ECO:0008006" key="6">
    <source>
        <dbReference type="Google" id="ProtNLM"/>
    </source>
</evidence>
<dbReference type="InterPro" id="IPR029058">
    <property type="entry name" value="AB_hydrolase_fold"/>
</dbReference>
<dbReference type="OrthoDB" id="9809549at2"/>
<evidence type="ECO:0000259" key="3">
    <source>
        <dbReference type="Pfam" id="PF13026"/>
    </source>
</evidence>
<dbReference type="PANTHER" id="PTHR43265:SF1">
    <property type="entry name" value="ESTERASE ESTD"/>
    <property type="match status" value="1"/>
</dbReference>
<name>A0A1H7X0E2_OLID1</name>
<dbReference type="Gene3D" id="3.40.50.1820">
    <property type="entry name" value="alpha/beta hydrolase"/>
    <property type="match status" value="1"/>
</dbReference>
<accession>A0A1H7X0E2</accession>
<feature type="domain" description="DUF3887" evidence="3">
    <location>
        <begin position="30"/>
        <end position="118"/>
    </location>
</feature>
<dbReference type="Proteomes" id="UP000199421">
    <property type="component" value="Unassembled WGS sequence"/>
</dbReference>
<dbReference type="Pfam" id="PF12146">
    <property type="entry name" value="Hydrolase_4"/>
    <property type="match status" value="1"/>
</dbReference>
<dbReference type="InterPro" id="IPR053145">
    <property type="entry name" value="AB_hydrolase_Est10"/>
</dbReference>
<feature type="signal peptide" evidence="1">
    <location>
        <begin position="1"/>
        <end position="22"/>
    </location>
</feature>
<evidence type="ECO:0000313" key="5">
    <source>
        <dbReference type="Proteomes" id="UP000199421"/>
    </source>
</evidence>
<dbReference type="RefSeq" id="WP_093329929.1">
    <property type="nucleotide sequence ID" value="NZ_FOAF01000009.1"/>
</dbReference>
<evidence type="ECO:0000259" key="2">
    <source>
        <dbReference type="Pfam" id="PF12146"/>
    </source>
</evidence>
<dbReference type="InterPro" id="IPR024981">
    <property type="entry name" value="DUF3887"/>
</dbReference>
<dbReference type="EMBL" id="FOAF01000009">
    <property type="protein sequence ID" value="SEM27332.1"/>
    <property type="molecule type" value="Genomic_DNA"/>
</dbReference>
<evidence type="ECO:0000256" key="1">
    <source>
        <dbReference type="SAM" id="SignalP"/>
    </source>
</evidence>
<dbReference type="PANTHER" id="PTHR43265">
    <property type="entry name" value="ESTERASE ESTD"/>
    <property type="match status" value="1"/>
</dbReference>
<dbReference type="AlphaFoldDB" id="A0A1H7X0E2"/>
<evidence type="ECO:0000313" key="4">
    <source>
        <dbReference type="EMBL" id="SEM27332.1"/>
    </source>
</evidence>
<dbReference type="Gene3D" id="3.10.450.590">
    <property type="match status" value="1"/>
</dbReference>
<sequence>MTTRIYSLLLIVLLIDASSLFAQINNMETASQFISSLASSKYDDALNNTSVDFKAKVSTEAMAKIWNGLNEQFGRYETLVIPDSIDKNATPLTLSATFQHYIVPLTFHFNAAHELVGFFIQQTPKVRSNVSKSPANFPEEEVKIKVKGGIIGGTIMTPKNPQKGMPIALIIAGSGPTNRNGNNPYGAQSNTYLLLAEALADNGIASFRYDKRLIGESAHFENNQNKVVFNDFVEDAVILGQFLKSRKDFGKLYIIGHSEGSNIGMIAAQQLNPAAFISIAGPGENLAKILETQLLTQPHLADEAKPIINLLVQGKTVKKVPPELNGLFDSSIQPFIISSFKVEPLAEIKKLTMPILLVAGTNDLQVPFNHAEKLKQANPKAVLLLIKNMNHVLKTAPASQQANLKTYANPNLPLNTDLIIGLINFLK</sequence>